<dbReference type="AlphaFoldDB" id="A0A1G2CKB6"/>
<dbReference type="Gene3D" id="2.60.120.1140">
    <property type="entry name" value="Protein of unknown function DUF192"/>
    <property type="match status" value="1"/>
</dbReference>
<organism evidence="1 2">
    <name type="scientific">Candidatus Liptonbacteria bacterium RIFCSPLOWO2_01_FULL_56_20</name>
    <dbReference type="NCBI Taxonomy" id="1798652"/>
    <lineage>
        <taxon>Bacteria</taxon>
        <taxon>Candidatus Liptoniibacteriota</taxon>
    </lineage>
</organism>
<dbReference type="STRING" id="1798652.A3A43_03275"/>
<evidence type="ECO:0000313" key="1">
    <source>
        <dbReference type="EMBL" id="OGZ01846.1"/>
    </source>
</evidence>
<dbReference type="Pfam" id="PF02643">
    <property type="entry name" value="DUF192"/>
    <property type="match status" value="1"/>
</dbReference>
<dbReference type="EMBL" id="MHLC01000002">
    <property type="protein sequence ID" value="OGZ01846.1"/>
    <property type="molecule type" value="Genomic_DNA"/>
</dbReference>
<sequence length="158" mass="17379">MKNRFDSVFLFVLLMIVVFGYALFGPRLRFGGGGGSAPTVAINGYRFAVEVMESPLSRSQGLSGRASLGEGAGMLFLFDTPGKYGFWMKDMNFAIDIIWVSGDRIVGFEKNVQPEPGRPFSELRIYEPPGTVDKVLEVRAGTVERYGFSVGDAMVFAR</sequence>
<dbReference type="PANTHER" id="PTHR37953:SF1">
    <property type="entry name" value="UPF0127 PROTEIN MJ1496"/>
    <property type="match status" value="1"/>
</dbReference>
<evidence type="ECO:0000313" key="2">
    <source>
        <dbReference type="Proteomes" id="UP000178495"/>
    </source>
</evidence>
<name>A0A1G2CKB6_9BACT</name>
<dbReference type="PANTHER" id="PTHR37953">
    <property type="entry name" value="UPF0127 PROTEIN MJ1496"/>
    <property type="match status" value="1"/>
</dbReference>
<gene>
    <name evidence="1" type="ORF">A3A43_03275</name>
</gene>
<reference evidence="1 2" key="1">
    <citation type="journal article" date="2016" name="Nat. Commun.">
        <title>Thousands of microbial genomes shed light on interconnected biogeochemical processes in an aquifer system.</title>
        <authorList>
            <person name="Anantharaman K."/>
            <person name="Brown C.T."/>
            <person name="Hug L.A."/>
            <person name="Sharon I."/>
            <person name="Castelle C.J."/>
            <person name="Probst A.J."/>
            <person name="Thomas B.C."/>
            <person name="Singh A."/>
            <person name="Wilkins M.J."/>
            <person name="Karaoz U."/>
            <person name="Brodie E.L."/>
            <person name="Williams K.H."/>
            <person name="Hubbard S.S."/>
            <person name="Banfield J.F."/>
        </authorList>
    </citation>
    <scope>NUCLEOTIDE SEQUENCE [LARGE SCALE GENOMIC DNA]</scope>
</reference>
<dbReference type="Proteomes" id="UP000178495">
    <property type="component" value="Unassembled WGS sequence"/>
</dbReference>
<dbReference type="InterPro" id="IPR038695">
    <property type="entry name" value="Saro_0823-like_sf"/>
</dbReference>
<evidence type="ECO:0008006" key="3">
    <source>
        <dbReference type="Google" id="ProtNLM"/>
    </source>
</evidence>
<accession>A0A1G2CKB6</accession>
<comment type="caution">
    <text evidence="1">The sequence shown here is derived from an EMBL/GenBank/DDBJ whole genome shotgun (WGS) entry which is preliminary data.</text>
</comment>
<protein>
    <recommendedName>
        <fullName evidence="3">DUF192 domain-containing protein</fullName>
    </recommendedName>
</protein>
<proteinExistence type="predicted"/>
<dbReference type="InterPro" id="IPR003795">
    <property type="entry name" value="DUF192"/>
</dbReference>